<evidence type="ECO:0000313" key="8">
    <source>
        <dbReference type="Proteomes" id="UP000245506"/>
    </source>
</evidence>
<dbReference type="PIRSF" id="PIRSF016821">
    <property type="entry name" value="HSP15"/>
    <property type="match status" value="1"/>
</dbReference>
<dbReference type="InterPro" id="IPR002942">
    <property type="entry name" value="S4_RNA-bd"/>
</dbReference>
<feature type="domain" description="RNA-binding S4" evidence="6">
    <location>
        <begin position="11"/>
        <end position="74"/>
    </location>
</feature>
<dbReference type="AlphaFoldDB" id="A0A317CII5"/>
<dbReference type="EMBL" id="QGKL01000015">
    <property type="protein sequence ID" value="PWQ97991.1"/>
    <property type="molecule type" value="Genomic_DNA"/>
</dbReference>
<dbReference type="PROSITE" id="PS50889">
    <property type="entry name" value="S4"/>
    <property type="match status" value="1"/>
</dbReference>
<reference evidence="7 8" key="1">
    <citation type="submission" date="2018-05" db="EMBL/GenBank/DDBJ databases">
        <title>Leucothrix arctica sp. nov., isolated from Arctic seawater.</title>
        <authorList>
            <person name="Choi A."/>
            <person name="Baek K."/>
        </authorList>
    </citation>
    <scope>NUCLEOTIDE SEQUENCE [LARGE SCALE GENOMIC DNA]</scope>
    <source>
        <strain evidence="7 8">IMCC9719</strain>
    </source>
</reference>
<dbReference type="InterPro" id="IPR025708">
    <property type="entry name" value="HSP15"/>
</dbReference>
<sequence length="134" mass="15599">MANNSKELVELRLDKWLWASRFFKTRAMAVEAISGGKVHLNGVRVKPARVVRCDDELNITRGVERFHVTVKGLNDKRRPAKEAVLLYEETEESIKIREDAKELNRLQSANIKLPTQKPNKRDRRLMDRFKGRSD</sequence>
<evidence type="ECO:0000256" key="3">
    <source>
        <dbReference type="ARBA" id="ARBA00023125"/>
    </source>
</evidence>
<dbReference type="GO" id="GO:0003677">
    <property type="term" value="F:DNA binding"/>
    <property type="evidence" value="ECO:0007669"/>
    <property type="project" value="UniProtKB-KW"/>
</dbReference>
<dbReference type="CDD" id="cd00165">
    <property type="entry name" value="S4"/>
    <property type="match status" value="1"/>
</dbReference>
<comment type="caution">
    <text evidence="7">The sequence shown here is derived from an EMBL/GenBank/DDBJ whole genome shotgun (WGS) entry which is preliminary data.</text>
</comment>
<dbReference type="GO" id="GO:0034605">
    <property type="term" value="P:cellular response to heat"/>
    <property type="evidence" value="ECO:0007669"/>
    <property type="project" value="InterPro"/>
</dbReference>
<evidence type="ECO:0000313" key="7">
    <source>
        <dbReference type="EMBL" id="PWQ97991.1"/>
    </source>
</evidence>
<accession>A0A317CII5</accession>
<feature type="region of interest" description="Disordered" evidence="5">
    <location>
        <begin position="107"/>
        <end position="134"/>
    </location>
</feature>
<keyword evidence="3 4" id="KW-0238">DNA-binding</keyword>
<dbReference type="Gene3D" id="3.10.290.10">
    <property type="entry name" value="RNA-binding S4 domain"/>
    <property type="match status" value="1"/>
</dbReference>
<dbReference type="InterPro" id="IPR036986">
    <property type="entry name" value="S4_RNA-bd_sf"/>
</dbReference>
<organism evidence="7 8">
    <name type="scientific">Leucothrix arctica</name>
    <dbReference type="NCBI Taxonomy" id="1481894"/>
    <lineage>
        <taxon>Bacteria</taxon>
        <taxon>Pseudomonadati</taxon>
        <taxon>Pseudomonadota</taxon>
        <taxon>Gammaproteobacteria</taxon>
        <taxon>Thiotrichales</taxon>
        <taxon>Thiotrichaceae</taxon>
        <taxon>Leucothrix</taxon>
    </lineage>
</organism>
<name>A0A317CII5_9GAMM</name>
<dbReference type="SUPFAM" id="SSF55174">
    <property type="entry name" value="Alpha-L RNA-binding motif"/>
    <property type="match status" value="1"/>
</dbReference>
<comment type="similarity">
    <text evidence="1 4">Belongs to the HSP15 family.</text>
</comment>
<evidence type="ECO:0000256" key="4">
    <source>
        <dbReference type="PIRNR" id="PIRNR016821"/>
    </source>
</evidence>
<gene>
    <name evidence="7" type="ORF">DKT75_05110</name>
</gene>
<dbReference type="Pfam" id="PF01479">
    <property type="entry name" value="S4"/>
    <property type="match status" value="1"/>
</dbReference>
<dbReference type="GO" id="GO:0043023">
    <property type="term" value="F:ribosomal large subunit binding"/>
    <property type="evidence" value="ECO:0007669"/>
    <property type="project" value="InterPro"/>
</dbReference>
<dbReference type="SMART" id="SM00363">
    <property type="entry name" value="S4"/>
    <property type="match status" value="1"/>
</dbReference>
<protein>
    <recommendedName>
        <fullName evidence="4">Heat shock protein 15</fullName>
    </recommendedName>
</protein>
<dbReference type="OrthoDB" id="9797176at2"/>
<keyword evidence="8" id="KW-1185">Reference proteome</keyword>
<evidence type="ECO:0000256" key="2">
    <source>
        <dbReference type="ARBA" id="ARBA00022884"/>
    </source>
</evidence>
<evidence type="ECO:0000256" key="5">
    <source>
        <dbReference type="SAM" id="MobiDB-lite"/>
    </source>
</evidence>
<proteinExistence type="inferred from homology"/>
<dbReference type="GO" id="GO:0003727">
    <property type="term" value="F:single-stranded RNA binding"/>
    <property type="evidence" value="ECO:0007669"/>
    <property type="project" value="InterPro"/>
</dbReference>
<dbReference type="RefSeq" id="WP_109822357.1">
    <property type="nucleotide sequence ID" value="NZ_QGKL01000015.1"/>
</dbReference>
<evidence type="ECO:0000256" key="1">
    <source>
        <dbReference type="ARBA" id="ARBA00008396"/>
    </source>
</evidence>
<evidence type="ECO:0000259" key="6">
    <source>
        <dbReference type="SMART" id="SM00363"/>
    </source>
</evidence>
<feature type="compositionally biased region" description="Basic and acidic residues" evidence="5">
    <location>
        <begin position="124"/>
        <end position="134"/>
    </location>
</feature>
<dbReference type="Proteomes" id="UP000245506">
    <property type="component" value="Unassembled WGS sequence"/>
</dbReference>
<keyword evidence="2 4" id="KW-0694">RNA-binding</keyword>